<name>A0A4R2LAY6_9FIRM</name>
<dbReference type="Proteomes" id="UP000295711">
    <property type="component" value="Unassembled WGS sequence"/>
</dbReference>
<evidence type="ECO:0000313" key="3">
    <source>
        <dbReference type="Proteomes" id="UP000295711"/>
    </source>
</evidence>
<organism evidence="2 3">
    <name type="scientific">Frisingicoccus caecimuris</name>
    <dbReference type="NCBI Taxonomy" id="1796636"/>
    <lineage>
        <taxon>Bacteria</taxon>
        <taxon>Bacillati</taxon>
        <taxon>Bacillota</taxon>
        <taxon>Clostridia</taxon>
        <taxon>Lachnospirales</taxon>
        <taxon>Lachnospiraceae</taxon>
        <taxon>Frisingicoccus</taxon>
    </lineage>
</organism>
<comment type="similarity">
    <text evidence="1">Belongs to the BtpA family.</text>
</comment>
<dbReference type="Pfam" id="PF03437">
    <property type="entry name" value="BtpA"/>
    <property type="match status" value="1"/>
</dbReference>
<dbReference type="RefSeq" id="WP_132092709.1">
    <property type="nucleotide sequence ID" value="NZ_JANKAQ010000011.1"/>
</dbReference>
<proteinExistence type="inferred from homology"/>
<accession>A0A4R2LAY6</accession>
<dbReference type="NCBIfam" id="TIGR00259">
    <property type="entry name" value="thylakoid_BtpA"/>
    <property type="match status" value="1"/>
</dbReference>
<keyword evidence="3" id="KW-1185">Reference proteome</keyword>
<dbReference type="AlphaFoldDB" id="A0A4R2LAY6"/>
<evidence type="ECO:0000313" key="2">
    <source>
        <dbReference type="EMBL" id="TCO84061.1"/>
    </source>
</evidence>
<dbReference type="SUPFAM" id="SSF51366">
    <property type="entry name" value="Ribulose-phoshate binding barrel"/>
    <property type="match status" value="1"/>
</dbReference>
<reference evidence="2 3" key="1">
    <citation type="submission" date="2019-03" db="EMBL/GenBank/DDBJ databases">
        <title>Genomic Encyclopedia of Type Strains, Phase IV (KMG-IV): sequencing the most valuable type-strain genomes for metagenomic binning, comparative biology and taxonomic classification.</title>
        <authorList>
            <person name="Goeker M."/>
        </authorList>
    </citation>
    <scope>NUCLEOTIDE SEQUENCE [LARGE SCALE GENOMIC DNA]</scope>
    <source>
        <strain evidence="2 3">DSM 28559</strain>
    </source>
</reference>
<comment type="caution">
    <text evidence="2">The sequence shown here is derived from an EMBL/GenBank/DDBJ whole genome shotgun (WGS) entry which is preliminary data.</text>
</comment>
<sequence>MSFLSELFGTEKPIIGLVHIQPLPGDPFYKGGGMDAVVRRARADLEALQNGGVDGVLFTNEFSMPYEKHVSSVTMAAMGMVIGALKSSIRVPFGAEAIFDGDATIALCAATEADFTRCLFTGVWAGDFGMVDRDIAVTLRLKNAYRLDNLKLFYFVTSEGDACVGGRKTADIASSLLFNCRPDALVVGGMAAGLGPAGKLLEQVAEVAKGTPVVCGTGCKRENIEYVLSRCNGAFVGSSFKRDGLFENPVDEQRVHEFMDKVRILRGEA</sequence>
<gene>
    <name evidence="2" type="ORF">EV212_11084</name>
</gene>
<evidence type="ECO:0008006" key="4">
    <source>
        <dbReference type="Google" id="ProtNLM"/>
    </source>
</evidence>
<evidence type="ECO:0000256" key="1">
    <source>
        <dbReference type="ARBA" id="ARBA00006007"/>
    </source>
</evidence>
<dbReference type="PANTHER" id="PTHR21381">
    <property type="entry name" value="ZGC:162297"/>
    <property type="match status" value="1"/>
</dbReference>
<dbReference type="InterPro" id="IPR005137">
    <property type="entry name" value="BtpA"/>
</dbReference>
<dbReference type="InterPro" id="IPR011060">
    <property type="entry name" value="RibuloseP-bd_barrel"/>
</dbReference>
<dbReference type="PIRSF" id="PIRSF005956">
    <property type="entry name" value="BtpA"/>
    <property type="match status" value="1"/>
</dbReference>
<protein>
    <recommendedName>
        <fullName evidence="4">Sgc region protein SgcQ</fullName>
    </recommendedName>
</protein>
<dbReference type="OrthoDB" id="9791357at2"/>
<dbReference type="EMBL" id="SLXA01000010">
    <property type="protein sequence ID" value="TCO84061.1"/>
    <property type="molecule type" value="Genomic_DNA"/>
</dbReference>
<dbReference type="PANTHER" id="PTHR21381:SF3">
    <property type="entry name" value="SGC REGION PROTEIN SGCQ-RELATED"/>
    <property type="match status" value="1"/>
</dbReference>